<evidence type="ECO:0000313" key="1">
    <source>
        <dbReference type="EMBL" id="MSS42014.1"/>
    </source>
</evidence>
<dbReference type="Proteomes" id="UP000462363">
    <property type="component" value="Unassembled WGS sequence"/>
</dbReference>
<accession>A0A844FDS2</accession>
<dbReference type="Gene3D" id="3.40.960.10">
    <property type="entry name" value="VSR Endonuclease"/>
    <property type="match status" value="1"/>
</dbReference>
<dbReference type="RefSeq" id="WP_154323197.1">
    <property type="nucleotide sequence ID" value="NZ_CP045695.1"/>
</dbReference>
<evidence type="ECO:0000313" key="2">
    <source>
        <dbReference type="Proteomes" id="UP000462363"/>
    </source>
</evidence>
<dbReference type="Pfam" id="PF26125">
    <property type="entry name" value="AcrVA2-like"/>
    <property type="match status" value="1"/>
</dbReference>
<name>A0A844FDS2_CLOSV</name>
<reference evidence="1 2" key="1">
    <citation type="submission" date="2019-08" db="EMBL/GenBank/DDBJ databases">
        <title>In-depth cultivation of the pig gut microbiome towards novel bacterial diversity and tailored functional studies.</title>
        <authorList>
            <person name="Wylensek D."/>
            <person name="Hitch T.C.A."/>
            <person name="Clavel T."/>
        </authorList>
    </citation>
    <scope>NUCLEOTIDE SEQUENCE [LARGE SCALE GENOMIC DNA]</scope>
    <source>
        <strain evidence="1 2">BL-389-WT-3D</strain>
    </source>
</reference>
<comment type="caution">
    <text evidence="1">The sequence shown here is derived from an EMBL/GenBank/DDBJ whole genome shotgun (WGS) entry which is preliminary data.</text>
</comment>
<dbReference type="AlphaFoldDB" id="A0A844FDS2"/>
<dbReference type="EMBL" id="VUMB01000071">
    <property type="protein sequence ID" value="MSS42014.1"/>
    <property type="molecule type" value="Genomic_DNA"/>
</dbReference>
<dbReference type="InterPro" id="IPR058915">
    <property type="entry name" value="AcrVA2-like"/>
</dbReference>
<gene>
    <name evidence="1" type="ORF">FYJ37_17360</name>
</gene>
<organism evidence="1 2">
    <name type="scientific">Clostridium scindens (strain JCM 10418 / VPI 12708)</name>
    <dbReference type="NCBI Taxonomy" id="29347"/>
    <lineage>
        <taxon>Bacteria</taxon>
        <taxon>Bacillati</taxon>
        <taxon>Bacillota</taxon>
        <taxon>Clostridia</taxon>
        <taxon>Lachnospirales</taxon>
        <taxon>Lachnospiraceae</taxon>
    </lineage>
</organism>
<proteinExistence type="predicted"/>
<sequence>MYLPLEYVKRYSVLTELYCSEEYINCEPEVLLEMIADADWGTSNYSGPNKERYIHTYNMFDKNYFAMHTISACFATAGFAGVWKYNKIVYEPDYDFSQALLGTNKLRVYPEMLKHIPFDTFYLDFSKNELFVYEGFFVQVKVYDTGVIRISSLPTEIGYSHIPVHEYEGENPTAYADAFWIKPEMYSVDNGVYYFDYNLHKDLMYTSDSFRTQWFIGGVSNFRLFLLQFLMYLSSKEADIIESSETIKTYKPSSLVKNKYSEVRKWNVGCRYGEKIRSYQKNKMQQYENSESSQNGKRPHIRKAHWERYHVGEGRKDIITKWKEPVFVNGDFNDIVANIHVVTNKEADCSLGEGLVKQYLEAKKISFRTEHYIREIRKRYDFSLEWNKTLLFIEFDGEQHFKSINRWGGKKGYLKRRQADIEKNEYCRNKGIPLLRIRFDQAYLIPNMIDDFLKNSEKYSQQFNTYLADDVYYSICQ</sequence>
<protein>
    <submittedName>
        <fullName evidence="1">Uncharacterized protein</fullName>
    </submittedName>
</protein>